<evidence type="ECO:0000313" key="2">
    <source>
        <dbReference type="Proteomes" id="UP001281147"/>
    </source>
</evidence>
<dbReference type="EMBL" id="JAUTXU010000059">
    <property type="protein sequence ID" value="KAK3713933.1"/>
    <property type="molecule type" value="Genomic_DNA"/>
</dbReference>
<name>A0ACC3NBH5_9PEZI</name>
<protein>
    <submittedName>
        <fullName evidence="1">Uncharacterized protein</fullName>
    </submittedName>
</protein>
<dbReference type="Proteomes" id="UP001281147">
    <property type="component" value="Unassembled WGS sequence"/>
</dbReference>
<gene>
    <name evidence="1" type="ORF">LTR37_008183</name>
</gene>
<proteinExistence type="predicted"/>
<accession>A0ACC3NBH5</accession>
<comment type="caution">
    <text evidence="1">The sequence shown here is derived from an EMBL/GenBank/DDBJ whole genome shotgun (WGS) entry which is preliminary data.</text>
</comment>
<organism evidence="1 2">
    <name type="scientific">Vermiconidia calcicola</name>
    <dbReference type="NCBI Taxonomy" id="1690605"/>
    <lineage>
        <taxon>Eukaryota</taxon>
        <taxon>Fungi</taxon>
        <taxon>Dikarya</taxon>
        <taxon>Ascomycota</taxon>
        <taxon>Pezizomycotina</taxon>
        <taxon>Dothideomycetes</taxon>
        <taxon>Dothideomycetidae</taxon>
        <taxon>Mycosphaerellales</taxon>
        <taxon>Extremaceae</taxon>
        <taxon>Vermiconidia</taxon>
    </lineage>
</organism>
<reference evidence="1" key="1">
    <citation type="submission" date="2023-07" db="EMBL/GenBank/DDBJ databases">
        <title>Black Yeasts Isolated from many extreme environments.</title>
        <authorList>
            <person name="Coleine C."/>
            <person name="Stajich J.E."/>
            <person name="Selbmann L."/>
        </authorList>
    </citation>
    <scope>NUCLEOTIDE SEQUENCE</scope>
    <source>
        <strain evidence="1">CCFEE 5714</strain>
    </source>
</reference>
<keyword evidence="2" id="KW-1185">Reference proteome</keyword>
<evidence type="ECO:0000313" key="1">
    <source>
        <dbReference type="EMBL" id="KAK3713933.1"/>
    </source>
</evidence>
<sequence>MDDSDSSLSEHSDKEIQKLAPIFVKAKKATKQAAPPPVVSPPRPKRPPSPPHEDVLADEPDIAFLVMFRSRFSDALSSKLPQYGPQDIERGVVDTLPGQQVEQLLCALLGLVLNRKKPVERGHHGRALEEAILTQKSQWPRKWKGVNPIHGGRSFENMTPRDRLNLLSTLAMWSLTSSEAIQTIIKEKYKQQRHHDDENQPLSVQPWGFDADKRRYFLIQGLDDAGFRIYREGSRYTRNAHWYSVAGDINEARALAKKLEEVDASQAARRLAIKITNAIPMFEATEEKRRKREYRQLQRARFTRPEPGFSLYEGRTRGKRMRYTYDDEDDGSMSDATSTRRSARQSARTTPFDAAPTVTASGRQTRQPRTGEYGESLLSAPPISADNLTPGYDDPERAMRNRSSRSGTEDSEQPVRGAGRATRSGGAMNDASNPRKRKHIETYNGIDDMSDEEDAGPSEDGWDSDKNDDDEKMPDADDRDDDMSEADDESEHDDLEPQSLVVRLKVSAKRLASLNRVDVANSLEDGSPTQANPTKEATEAGAPKCESMADAKISNTVNNPPSKQQPGSSPTAPSAYPTPTSSSFLPGEPTTSVASAQAVAQPAFRVPTSNHLIQNGVPVYAAPRLENNVGSPEKKLPMYHQAAPNGV</sequence>